<dbReference type="PROSITE" id="PS00383">
    <property type="entry name" value="TYR_PHOSPHATASE_1"/>
    <property type="match status" value="1"/>
</dbReference>
<feature type="domain" description="Tyrosine specific protein phosphatases" evidence="1">
    <location>
        <begin position="158"/>
        <end position="226"/>
    </location>
</feature>
<dbReference type="GO" id="GO:0004721">
    <property type="term" value="F:phosphoprotein phosphatase activity"/>
    <property type="evidence" value="ECO:0007669"/>
    <property type="project" value="InterPro"/>
</dbReference>
<dbReference type="OrthoDB" id="449382at2759"/>
<sequence length="294" mass="32459">MATPTPHSPEYITPEDLNSILSTPINIIIDPQIVSSITSQSPFLPIPTALNLRTITAQNLKSNFLFRSGTLSHLPPPVLKDFTTQYNISTIFDLRSPSEVASSPDPAIEGVEIIVVSEPTTNEGREIRVEDFIRNDGVDAWVAIYLDIMRNTHAVAFRTFFAHLLTCKGNILFHCTAGKDRTGVLSALIFMLVDATREEISLDYMLTRVGIEPGRAMLIRQLEAFVGREVEGGMWEVPGMPALCGMCEGNVVGLVAGVEGVWRGRGVDGYMAELGFGREQMRRIRRVLRGEVEV</sequence>
<dbReference type="eggNOG" id="ENOG502SB6D">
    <property type="taxonomic scope" value="Eukaryota"/>
</dbReference>
<protein>
    <submittedName>
        <fullName evidence="2">(Phosphotyrosine protein) phosphatases II</fullName>
    </submittedName>
</protein>
<dbReference type="KEGG" id="glz:GLAREA_11121"/>
<reference evidence="2 3" key="1">
    <citation type="journal article" date="2013" name="BMC Genomics">
        <title>Genomics-driven discovery of the pneumocandin biosynthetic gene cluster in the fungus Glarea lozoyensis.</title>
        <authorList>
            <person name="Chen L."/>
            <person name="Yue Q."/>
            <person name="Zhang X."/>
            <person name="Xiang M."/>
            <person name="Wang C."/>
            <person name="Li S."/>
            <person name="Che Y."/>
            <person name="Ortiz-Lopez F.J."/>
            <person name="Bills G.F."/>
            <person name="Liu X."/>
            <person name="An Z."/>
        </authorList>
    </citation>
    <scope>NUCLEOTIDE SEQUENCE [LARGE SCALE GENOMIC DNA]</scope>
    <source>
        <strain evidence="3">ATCC 20868 / MF5171</strain>
    </source>
</reference>
<dbReference type="PROSITE" id="PS50056">
    <property type="entry name" value="TYR_PHOSPHATASE_2"/>
    <property type="match status" value="1"/>
</dbReference>
<evidence type="ECO:0000313" key="2">
    <source>
        <dbReference type="EMBL" id="EPE35422.1"/>
    </source>
</evidence>
<dbReference type="InterPro" id="IPR000387">
    <property type="entry name" value="Tyr_Pase_dom"/>
</dbReference>
<proteinExistence type="predicted"/>
<gene>
    <name evidence="2" type="ORF">GLAREA_11121</name>
</gene>
<dbReference type="OMA" id="MHYAYED"/>
<dbReference type="EMBL" id="KE145354">
    <property type="protein sequence ID" value="EPE35422.1"/>
    <property type="molecule type" value="Genomic_DNA"/>
</dbReference>
<dbReference type="HOGENOM" id="CLU_057546_1_3_1"/>
<dbReference type="InterPro" id="IPR016130">
    <property type="entry name" value="Tyr_Pase_AS"/>
</dbReference>
<dbReference type="AlphaFoldDB" id="S3DAE1"/>
<accession>S3DAE1</accession>
<dbReference type="Pfam" id="PF13350">
    <property type="entry name" value="Y_phosphatase3"/>
    <property type="match status" value="1"/>
</dbReference>
<dbReference type="InterPro" id="IPR026893">
    <property type="entry name" value="Tyr/Ser_Pase_IphP-type"/>
</dbReference>
<dbReference type="Proteomes" id="UP000016922">
    <property type="component" value="Unassembled WGS sequence"/>
</dbReference>
<organism evidence="2 3">
    <name type="scientific">Glarea lozoyensis (strain ATCC 20868 / MF5171)</name>
    <dbReference type="NCBI Taxonomy" id="1116229"/>
    <lineage>
        <taxon>Eukaryota</taxon>
        <taxon>Fungi</taxon>
        <taxon>Dikarya</taxon>
        <taxon>Ascomycota</taxon>
        <taxon>Pezizomycotina</taxon>
        <taxon>Leotiomycetes</taxon>
        <taxon>Helotiales</taxon>
        <taxon>Helotiaceae</taxon>
        <taxon>Glarea</taxon>
    </lineage>
</organism>
<dbReference type="GeneID" id="19470163"/>
<evidence type="ECO:0000259" key="1">
    <source>
        <dbReference type="PROSITE" id="PS50056"/>
    </source>
</evidence>
<dbReference type="RefSeq" id="XP_008077501.1">
    <property type="nucleotide sequence ID" value="XM_008079310.1"/>
</dbReference>
<dbReference type="Gene3D" id="3.90.190.10">
    <property type="entry name" value="Protein tyrosine phosphatase superfamily"/>
    <property type="match status" value="1"/>
</dbReference>
<dbReference type="SUPFAM" id="SSF52799">
    <property type="entry name" value="(Phosphotyrosine protein) phosphatases II"/>
    <property type="match status" value="1"/>
</dbReference>
<dbReference type="InterPro" id="IPR029021">
    <property type="entry name" value="Prot-tyrosine_phosphatase-like"/>
</dbReference>
<name>S3DAE1_GLAL2</name>
<evidence type="ECO:0000313" key="3">
    <source>
        <dbReference type="Proteomes" id="UP000016922"/>
    </source>
</evidence>
<keyword evidence="3" id="KW-1185">Reference proteome</keyword>